<protein>
    <recommendedName>
        <fullName evidence="7">Beta-adaptin appendage C-terminal subdomain domain-containing protein</fullName>
    </recommendedName>
</protein>
<feature type="region of interest" description="Disordered" evidence="6">
    <location>
        <begin position="488"/>
        <end position="596"/>
    </location>
</feature>
<evidence type="ECO:0000256" key="4">
    <source>
        <dbReference type="ARBA" id="ARBA00022927"/>
    </source>
</evidence>
<comment type="caution">
    <text evidence="8">The sequence shown here is derived from an EMBL/GenBank/DDBJ whole genome shotgun (WGS) entry which is preliminary data.</text>
</comment>
<dbReference type="GO" id="GO:0016192">
    <property type="term" value="P:vesicle-mediated transport"/>
    <property type="evidence" value="ECO:0007669"/>
    <property type="project" value="InterPro"/>
</dbReference>
<keyword evidence="5" id="KW-0472">Membrane</keyword>
<dbReference type="Gene3D" id="1.25.10.10">
    <property type="entry name" value="Leucine-rich Repeat Variant"/>
    <property type="match status" value="1"/>
</dbReference>
<name>X6NL64_RETFI</name>
<dbReference type="PANTHER" id="PTHR11134">
    <property type="entry name" value="ADAPTOR COMPLEX SUBUNIT BETA FAMILY MEMBER"/>
    <property type="match status" value="1"/>
</dbReference>
<feature type="domain" description="Beta-adaptin appendage C-terminal subdomain" evidence="7">
    <location>
        <begin position="744"/>
        <end position="854"/>
    </location>
</feature>
<dbReference type="InterPro" id="IPR015151">
    <property type="entry name" value="B-adaptin_app_sub_C"/>
</dbReference>
<sequence>MGCIRVERITEYLCDPLGIALKDQDPYVRKTAAICVAKLYDIQSDLVEERGFIEILRGMLSDVNPMVVANAVAALTEISESSGSDHFLIDGNTLSKLLTALNDCTEWGRVFILDALAKFEANATQAKDICDRVVPQLQHANSAVVMAAVRVVVKHMSKLKQELLQKYGKKLAPPLVTLVSNTQPEIQYVTLRNIDLIVQRYPKILHNEVLLLLFVIRVFFIKFNDATYVKMEKLEILIKLANKNNAEQVLMELKEYATEIDVEFARKAVRAIGRVAIKLEAAAESCVKVLSELVKTKVTYVVQESVIVIKDIFRRYPQRYEKIIVTLCENLEVLDEPEAKASMVWIIGEYAERIVDAEERLEYFIESFEEEDFTVQLQLLTATVKLFLKKPDKSKQLVQKVLNLATEKSDNPDLRDRGYVYWRLLSSDPAAAKAVVLASRPEISAETFSLPKDYLNELLENVSTLAAVYQRPPGEFVRGTRKVIFKAHAENRGEHEESSEERSGGEESDNEQKQNNKDQEKKEAEDDFNDTDNGDDEEEKKKKSKPKEEKKRSPKREPVEEKKVQEVDLLGDLFGPTPTVPTKSNVEKPKPNVSSTPGGELDLLGEFNAFGSDAPSTNDKAYPNGKCIEADMTQGIVVDTGYKRANNKPYLVVRVTNNGQQGINGMDIKFNTNYLGAQPIQSLPLNGTVNAGFSQIAEVELALSQDAQQRTPFSAKVQAAVRVSLTSGQKVVHKFETNVPPHVFLDSISVPKNDYLEKWKNIPQTDGQSIQLKSVKSTDADVIKTTLSKNNCEFIARREIQDKGVSLYFAAKLRNELMLIEIAIATMGAARIQVRADNKYLAFITTNAIQTLIA</sequence>
<dbReference type="Pfam" id="PF09066">
    <property type="entry name" value="B2-adapt-app_C"/>
    <property type="match status" value="1"/>
</dbReference>
<comment type="subcellular location">
    <subcellularLocation>
        <location evidence="1">Endomembrane system</location>
    </subcellularLocation>
</comment>
<dbReference type="GO" id="GO:0030131">
    <property type="term" value="C:clathrin adaptor complex"/>
    <property type="evidence" value="ECO:0007669"/>
    <property type="project" value="InterPro"/>
</dbReference>
<dbReference type="SUPFAM" id="SSF55711">
    <property type="entry name" value="Subdomain of clathrin and coatomer appendage domain"/>
    <property type="match status" value="1"/>
</dbReference>
<dbReference type="Gene3D" id="3.30.310.10">
    <property type="entry name" value="TATA-Binding Protein"/>
    <property type="match status" value="1"/>
</dbReference>
<evidence type="ECO:0000313" key="9">
    <source>
        <dbReference type="Proteomes" id="UP000023152"/>
    </source>
</evidence>
<feature type="compositionally biased region" description="Acidic residues" evidence="6">
    <location>
        <begin position="525"/>
        <end position="538"/>
    </location>
</feature>
<evidence type="ECO:0000313" key="8">
    <source>
        <dbReference type="EMBL" id="ETO27025.1"/>
    </source>
</evidence>
<dbReference type="InterPro" id="IPR009028">
    <property type="entry name" value="Coatomer/calthrin_app_sub_C"/>
</dbReference>
<organism evidence="8 9">
    <name type="scientific">Reticulomyxa filosa</name>
    <dbReference type="NCBI Taxonomy" id="46433"/>
    <lineage>
        <taxon>Eukaryota</taxon>
        <taxon>Sar</taxon>
        <taxon>Rhizaria</taxon>
        <taxon>Retaria</taxon>
        <taxon>Foraminifera</taxon>
        <taxon>Monothalamids</taxon>
        <taxon>Reticulomyxidae</taxon>
        <taxon>Reticulomyxa</taxon>
    </lineage>
</organism>
<dbReference type="InterPro" id="IPR013037">
    <property type="entry name" value="Clathrin_b-adaptin_app_Ig-like"/>
</dbReference>
<keyword evidence="3" id="KW-0813">Transport</keyword>
<dbReference type="Gene3D" id="2.60.40.1150">
    <property type="match status" value="1"/>
</dbReference>
<evidence type="ECO:0000259" key="7">
    <source>
        <dbReference type="SMART" id="SM01020"/>
    </source>
</evidence>
<evidence type="ECO:0000256" key="6">
    <source>
        <dbReference type="SAM" id="MobiDB-lite"/>
    </source>
</evidence>
<dbReference type="InterPro" id="IPR016024">
    <property type="entry name" value="ARM-type_fold"/>
</dbReference>
<accession>X6NL64</accession>
<dbReference type="GO" id="GO:0006886">
    <property type="term" value="P:intracellular protein transport"/>
    <property type="evidence" value="ECO:0007669"/>
    <property type="project" value="InterPro"/>
</dbReference>
<evidence type="ECO:0000256" key="5">
    <source>
        <dbReference type="ARBA" id="ARBA00023136"/>
    </source>
</evidence>
<dbReference type="SMART" id="SM01020">
    <property type="entry name" value="B2-adapt-app_C"/>
    <property type="match status" value="1"/>
</dbReference>
<evidence type="ECO:0000256" key="2">
    <source>
        <dbReference type="ARBA" id="ARBA00006613"/>
    </source>
</evidence>
<dbReference type="SUPFAM" id="SSF49348">
    <property type="entry name" value="Clathrin adaptor appendage domain"/>
    <property type="match status" value="1"/>
</dbReference>
<reference evidence="8 9" key="1">
    <citation type="journal article" date="2013" name="Curr. Biol.">
        <title>The Genome of the Foraminiferan Reticulomyxa filosa.</title>
        <authorList>
            <person name="Glockner G."/>
            <person name="Hulsmann N."/>
            <person name="Schleicher M."/>
            <person name="Noegel A.A."/>
            <person name="Eichinger L."/>
            <person name="Gallinger C."/>
            <person name="Pawlowski J."/>
            <person name="Sierra R."/>
            <person name="Euteneuer U."/>
            <person name="Pillet L."/>
            <person name="Moustafa A."/>
            <person name="Platzer M."/>
            <person name="Groth M."/>
            <person name="Szafranski K."/>
            <person name="Schliwa M."/>
        </authorList>
    </citation>
    <scope>NUCLEOTIDE SEQUENCE [LARGE SCALE GENOMIC DNA]</scope>
</reference>
<keyword evidence="9" id="KW-1185">Reference proteome</keyword>
<feature type="compositionally biased region" description="Basic and acidic residues" evidence="6">
    <location>
        <begin position="488"/>
        <end position="524"/>
    </location>
</feature>
<dbReference type="Pfam" id="PF01602">
    <property type="entry name" value="Adaptin_N"/>
    <property type="match status" value="1"/>
</dbReference>
<dbReference type="OrthoDB" id="10254310at2759"/>
<dbReference type="InterPro" id="IPR026739">
    <property type="entry name" value="AP_beta"/>
</dbReference>
<proteinExistence type="inferred from homology"/>
<dbReference type="Proteomes" id="UP000023152">
    <property type="component" value="Unassembled WGS sequence"/>
</dbReference>
<gene>
    <name evidence="8" type="ORF">RFI_10103</name>
</gene>
<dbReference type="InterPro" id="IPR002553">
    <property type="entry name" value="Clathrin/coatomer_adapt-like_N"/>
</dbReference>
<dbReference type="AlphaFoldDB" id="X6NL64"/>
<dbReference type="SUPFAM" id="SSF48371">
    <property type="entry name" value="ARM repeat"/>
    <property type="match status" value="1"/>
</dbReference>
<evidence type="ECO:0000256" key="3">
    <source>
        <dbReference type="ARBA" id="ARBA00022448"/>
    </source>
</evidence>
<dbReference type="InterPro" id="IPR011989">
    <property type="entry name" value="ARM-like"/>
</dbReference>
<dbReference type="OMA" id="AVNECHE"/>
<feature type="compositionally biased region" description="Basic and acidic residues" evidence="6">
    <location>
        <begin position="546"/>
        <end position="566"/>
    </location>
</feature>
<comment type="similarity">
    <text evidence="2">Belongs to the adaptor complexes large subunit family.</text>
</comment>
<dbReference type="GO" id="GO:0012505">
    <property type="term" value="C:endomembrane system"/>
    <property type="evidence" value="ECO:0007669"/>
    <property type="project" value="UniProtKB-SubCell"/>
</dbReference>
<keyword evidence="4" id="KW-0653">Protein transport</keyword>
<evidence type="ECO:0000256" key="1">
    <source>
        <dbReference type="ARBA" id="ARBA00004308"/>
    </source>
</evidence>
<dbReference type="InterPro" id="IPR013041">
    <property type="entry name" value="Clathrin_app_Ig-like_sf"/>
</dbReference>
<dbReference type="InterPro" id="IPR012295">
    <property type="entry name" value="TBP_dom_sf"/>
</dbReference>
<dbReference type="EMBL" id="ASPP01007507">
    <property type="protein sequence ID" value="ETO27025.1"/>
    <property type="molecule type" value="Genomic_DNA"/>
</dbReference>